<dbReference type="PANTHER" id="PTHR46148:SF60">
    <property type="entry name" value="CHROMO DOMAIN-CONTAINING PROTEIN"/>
    <property type="match status" value="1"/>
</dbReference>
<evidence type="ECO:0000313" key="2">
    <source>
        <dbReference type="EMBL" id="KAI5350781.1"/>
    </source>
</evidence>
<protein>
    <recommendedName>
        <fullName evidence="1">Tf2-1-like SH3-like domain-containing protein</fullName>
    </recommendedName>
</protein>
<evidence type="ECO:0000313" key="3">
    <source>
        <dbReference type="Proteomes" id="UP001054821"/>
    </source>
</evidence>
<dbReference type="Proteomes" id="UP001054821">
    <property type="component" value="Chromosome 1"/>
</dbReference>
<dbReference type="InterPro" id="IPR056924">
    <property type="entry name" value="SH3_Tf2-1"/>
</dbReference>
<proteinExistence type="predicted"/>
<dbReference type="Pfam" id="PF24626">
    <property type="entry name" value="SH3_Tf2-1"/>
    <property type="match status" value="1"/>
</dbReference>
<evidence type="ECO:0000259" key="1">
    <source>
        <dbReference type="Pfam" id="PF24626"/>
    </source>
</evidence>
<comment type="caution">
    <text evidence="2">The sequence shown here is derived from an EMBL/GenBank/DDBJ whole genome shotgun (WGS) entry which is preliminary data.</text>
</comment>
<dbReference type="PANTHER" id="PTHR46148">
    <property type="entry name" value="CHROMO DOMAIN-CONTAINING PROTEIN"/>
    <property type="match status" value="1"/>
</dbReference>
<reference evidence="2 3" key="1">
    <citation type="journal article" date="2022" name="G3 (Bethesda)">
        <title>Whole-genome sequence and methylome profiling of the almond [Prunus dulcis (Mill.) D.A. Webb] cultivar 'Nonpareil'.</title>
        <authorList>
            <person name="D'Amico-Willman K.M."/>
            <person name="Ouma W.Z."/>
            <person name="Meulia T."/>
            <person name="Sideli G.M."/>
            <person name="Gradziel T.M."/>
            <person name="Fresnedo-Ramirez J."/>
        </authorList>
    </citation>
    <scope>NUCLEOTIDE SEQUENCE [LARGE SCALE GENOMIC DNA]</scope>
    <source>
        <strain evidence="2">Clone GOH B32 T37-40</strain>
    </source>
</reference>
<sequence length="121" mass="14540">MFEIITLKRCTGPYEIVECVGPVAHRLALPADLAQLHDVFHVSMLRKYIFDLFHVLEEQPVELEDDFTYVEQPVQILDWKMQVLRSREIPFVKVLWRSHNVEEATWEPEDQMREQYLHLFE</sequence>
<organism evidence="2 3">
    <name type="scientific">Prunus dulcis</name>
    <name type="common">Almond</name>
    <name type="synonym">Amygdalus dulcis</name>
    <dbReference type="NCBI Taxonomy" id="3755"/>
    <lineage>
        <taxon>Eukaryota</taxon>
        <taxon>Viridiplantae</taxon>
        <taxon>Streptophyta</taxon>
        <taxon>Embryophyta</taxon>
        <taxon>Tracheophyta</taxon>
        <taxon>Spermatophyta</taxon>
        <taxon>Magnoliopsida</taxon>
        <taxon>eudicotyledons</taxon>
        <taxon>Gunneridae</taxon>
        <taxon>Pentapetalae</taxon>
        <taxon>rosids</taxon>
        <taxon>fabids</taxon>
        <taxon>Rosales</taxon>
        <taxon>Rosaceae</taxon>
        <taxon>Amygdaloideae</taxon>
        <taxon>Amygdaleae</taxon>
        <taxon>Prunus</taxon>
    </lineage>
</organism>
<feature type="domain" description="Tf2-1-like SH3-like" evidence="1">
    <location>
        <begin position="9"/>
        <end position="48"/>
    </location>
</feature>
<accession>A0AAD4ZMK4</accession>
<dbReference type="InterPro" id="IPR016197">
    <property type="entry name" value="Chromo-like_dom_sf"/>
</dbReference>
<keyword evidence="3" id="KW-1185">Reference proteome</keyword>
<gene>
    <name evidence="2" type="ORF">L3X38_003672</name>
</gene>
<dbReference type="SUPFAM" id="SSF54160">
    <property type="entry name" value="Chromo domain-like"/>
    <property type="match status" value="1"/>
</dbReference>
<dbReference type="EMBL" id="JAJFAZ020000001">
    <property type="protein sequence ID" value="KAI5350781.1"/>
    <property type="molecule type" value="Genomic_DNA"/>
</dbReference>
<name>A0AAD4ZMK4_PRUDU</name>
<dbReference type="AlphaFoldDB" id="A0AAD4ZMK4"/>